<name>A0AAE7B1S2_9BACT</name>
<dbReference type="PANTHER" id="PTHR33755:SF5">
    <property type="entry name" value="TYPE II TOXIN-ANTITOXIN SYSTEM RELE_PARE FAMILY TOXIN"/>
    <property type="match status" value="1"/>
</dbReference>
<dbReference type="AlphaFoldDB" id="A0AAE7B1S2"/>
<organism evidence="3 4">
    <name type="scientific">Arcobacter aquimarinus</name>
    <dbReference type="NCBI Taxonomy" id="1315211"/>
    <lineage>
        <taxon>Bacteria</taxon>
        <taxon>Pseudomonadati</taxon>
        <taxon>Campylobacterota</taxon>
        <taxon>Epsilonproteobacteria</taxon>
        <taxon>Campylobacterales</taxon>
        <taxon>Arcobacteraceae</taxon>
        <taxon>Arcobacter</taxon>
    </lineage>
</organism>
<evidence type="ECO:0000313" key="3">
    <source>
        <dbReference type="EMBL" id="QKE25769.1"/>
    </source>
</evidence>
<reference evidence="3 4" key="1">
    <citation type="submission" date="2018-07" db="EMBL/GenBank/DDBJ databases">
        <title>Identification of phenol metabolism pathways in Arcobacter.</title>
        <authorList>
            <person name="Miller W.G."/>
            <person name="Yee E."/>
            <person name="Bono J.L."/>
        </authorList>
    </citation>
    <scope>NUCLEOTIDE SEQUENCE [LARGE SCALE GENOMIC DNA]</scope>
    <source>
        <strain evidence="3 4">W63</strain>
    </source>
</reference>
<dbReference type="Pfam" id="PF05016">
    <property type="entry name" value="ParE_toxin"/>
    <property type="match status" value="1"/>
</dbReference>
<dbReference type="InterPro" id="IPR007712">
    <property type="entry name" value="RelE/ParE_toxin"/>
</dbReference>
<gene>
    <name evidence="3" type="ORF">AAQM_1012</name>
</gene>
<dbReference type="KEGG" id="aaqi:AAQM_1012"/>
<sequence>MNKFEVIWTKNAQLDLESIIEYIKIDSITIAKKIFFEIKKECENLHYFSERKRVVPELQQIGISKYREIIYEKYRIIFKIDNSKIYVLLVVDSRRNLEDILFQRLIEKK</sequence>
<dbReference type="Gene3D" id="3.30.2310.20">
    <property type="entry name" value="RelE-like"/>
    <property type="match status" value="1"/>
</dbReference>
<dbReference type="RefSeq" id="WP_129095394.1">
    <property type="nucleotide sequence ID" value="NZ_CBCSAE010000002.1"/>
</dbReference>
<proteinExistence type="inferred from homology"/>
<comment type="similarity">
    <text evidence="1">Belongs to the RelE toxin family.</text>
</comment>
<evidence type="ECO:0000256" key="2">
    <source>
        <dbReference type="ARBA" id="ARBA00022649"/>
    </source>
</evidence>
<keyword evidence="4" id="KW-1185">Reference proteome</keyword>
<dbReference type="EMBL" id="CP030944">
    <property type="protein sequence ID" value="QKE25769.1"/>
    <property type="molecule type" value="Genomic_DNA"/>
</dbReference>
<protein>
    <submittedName>
        <fullName evidence="3">Toxin-antitoxin system, toxin component, RelE/ParE family</fullName>
    </submittedName>
</protein>
<dbReference type="Proteomes" id="UP000502065">
    <property type="component" value="Chromosome"/>
</dbReference>
<evidence type="ECO:0000313" key="4">
    <source>
        <dbReference type="Proteomes" id="UP000502065"/>
    </source>
</evidence>
<evidence type="ECO:0000256" key="1">
    <source>
        <dbReference type="ARBA" id="ARBA00006226"/>
    </source>
</evidence>
<accession>A0AAE7B1S2</accession>
<dbReference type="InterPro" id="IPR051803">
    <property type="entry name" value="TA_system_RelE-like_toxin"/>
</dbReference>
<keyword evidence="2" id="KW-1277">Toxin-antitoxin system</keyword>
<dbReference type="InterPro" id="IPR035093">
    <property type="entry name" value="RelE/ParE_toxin_dom_sf"/>
</dbReference>
<dbReference type="PANTHER" id="PTHR33755">
    <property type="entry name" value="TOXIN PARE1-RELATED"/>
    <property type="match status" value="1"/>
</dbReference>